<name>A0A380MAJ5_9ACTO</name>
<dbReference type="PANTHER" id="PTHR32114:SF2">
    <property type="entry name" value="ABC TRANSPORTER ABCH.3"/>
    <property type="match status" value="1"/>
</dbReference>
<dbReference type="Pfam" id="PF13558">
    <property type="entry name" value="SbcC_Walker_B"/>
    <property type="match status" value="1"/>
</dbReference>
<dbReference type="Gene3D" id="3.40.50.300">
    <property type="entry name" value="P-loop containing nucleotide triphosphate hydrolases"/>
    <property type="match status" value="2"/>
</dbReference>
<gene>
    <name evidence="5" type="ORF">EBQ10_09775</name>
</gene>
<dbReference type="Proteomes" id="UP000275951">
    <property type="component" value="Chromosome"/>
</dbReference>
<evidence type="ECO:0000256" key="1">
    <source>
        <dbReference type="ARBA" id="ARBA00006930"/>
    </source>
</evidence>
<organism evidence="5 6">
    <name type="scientific">Trueperella pyogenes</name>
    <dbReference type="NCBI Taxonomy" id="1661"/>
    <lineage>
        <taxon>Bacteria</taxon>
        <taxon>Bacillati</taxon>
        <taxon>Actinomycetota</taxon>
        <taxon>Actinomycetes</taxon>
        <taxon>Actinomycetales</taxon>
        <taxon>Actinomycetaceae</taxon>
        <taxon>Trueperella</taxon>
    </lineage>
</organism>
<reference evidence="5 6" key="1">
    <citation type="submission" date="2018-11" db="EMBL/GenBank/DDBJ databases">
        <title>Multidrug-resistant genes are associated with an 42-kb island TGI1 carrying a complex class 1 integron in a Trueperella pyogenes.</title>
        <authorList>
            <person name="Dong W."/>
        </authorList>
    </citation>
    <scope>NUCLEOTIDE SEQUENCE [LARGE SCALE GENOMIC DNA]</scope>
    <source>
        <strain evidence="5 6">TP4</strain>
    </source>
</reference>
<dbReference type="InterPro" id="IPR027417">
    <property type="entry name" value="P-loop_NTPase"/>
</dbReference>
<accession>A0A380MAJ5</accession>
<dbReference type="RefSeq" id="WP_108726086.1">
    <property type="nucleotide sequence ID" value="NZ_CP029001.1"/>
</dbReference>
<dbReference type="GO" id="GO:0016887">
    <property type="term" value="F:ATP hydrolysis activity"/>
    <property type="evidence" value="ECO:0007669"/>
    <property type="project" value="InterPro"/>
</dbReference>
<evidence type="ECO:0000313" key="6">
    <source>
        <dbReference type="Proteomes" id="UP000275951"/>
    </source>
</evidence>
<protein>
    <recommendedName>
        <fullName evidence="3">Nuclease SbcCD subunit C</fullName>
    </recommendedName>
</protein>
<evidence type="ECO:0000259" key="4">
    <source>
        <dbReference type="Pfam" id="PF13476"/>
    </source>
</evidence>
<feature type="domain" description="Rad50/SbcC-type AAA" evidence="4">
    <location>
        <begin position="10"/>
        <end position="213"/>
    </location>
</feature>
<comment type="subunit">
    <text evidence="2">Heterodimer of SbcC and SbcD.</text>
</comment>
<evidence type="ECO:0000256" key="3">
    <source>
        <dbReference type="ARBA" id="ARBA00013368"/>
    </source>
</evidence>
<dbReference type="Pfam" id="PF13476">
    <property type="entry name" value="AAA_23"/>
    <property type="match status" value="1"/>
</dbReference>
<dbReference type="EMBL" id="CP033905">
    <property type="protein sequence ID" value="AZR07542.1"/>
    <property type="molecule type" value="Genomic_DNA"/>
</dbReference>
<sequence length="1020" mass="109598">MQFRHLTFTAIGPFPGTHAINFDELTASGLFLFEGPTGAGKSSIIDALVYALYGDVAGRDSDRTRMRSTYADLSTDSSVDLIFTISSGTYRVRRTPARLKKKSRGSGTTSVPATAHLWKLSEAAVDAGEWDRGEMLATKVSHVDDELQAILGLSREQFVQTVVLPQGQFAQLLKMNSTDRAGLLETLFDTSTYREFTHRLGEAAKQAREEVDEAAAEAMRAVHSWLDIDGVAEKFPHLVGVVLDPEDAGSLELIAQAHAALKRECDAARAKREKIEATAQATARALQRAQELAMAIADRERLLEQRIALEERAPSIASASAQVAAHEAVSTVVEHLRREDLAREALAACVLPDAVPAVKAERDNLATLIASNVTGSHKSVSEAVDSAIDVTERELGEVTAQLGALSELVTLEESLPQRRKYLAALDEQAEELDARVTELGAALETLPAEIAQIEASLAAERKVAAAKALIAEKLAAQRGLLATAEKLADTSAQLAHAQAALQVALDADAAQRATLRQVTDAWRNSMASNLAGGLVLGHPCPVCGSTTHPEPATAGDHSATLEEVQAEEAVLDSLARKAEEANQRVISLKSSAQALRDQLDGTTEETIQKEMGELVCELDAASAAETNIARRSAQRAELESSLLRQREAMASAREDRRALCERRQNAAQALSKDEGKIASACASFASVRDRQTKLEEERVALLSLRTAATTVATRARILDEAMAASTLALADAKVTTDEAWAAYLAPAALAALRSDIDDYMAQRASVDAQLASERLQVDGVHVDLDAAQSAAERAQDALGQAHHCEALAAQRARDSHKKLHRLRVGHRAWKKVAEEAGPVIRLADLANAGSSSLNRIRLNVWVLLRRFEQIVERANEHLRAFSFGRYELRRADEGRGELKSGLGLDVIHHDAGPAGDHVRSPATLSGGETFYTSLALALALSEVVQAENGGIRIDTLIIDEGFGSLSNDYLQTVMDTLGQLRSSGRTVGIVSHVEELKAMIPDRVTIRTLSDGGSTLSVTA</sequence>
<dbReference type="SUPFAM" id="SSF52540">
    <property type="entry name" value="P-loop containing nucleoside triphosphate hydrolases"/>
    <property type="match status" value="1"/>
</dbReference>
<dbReference type="AlphaFoldDB" id="A0A380MAJ5"/>
<dbReference type="InterPro" id="IPR038729">
    <property type="entry name" value="Rad50/SbcC_AAA"/>
</dbReference>
<comment type="similarity">
    <text evidence="1">Belongs to the SMC family. SbcC subfamily.</text>
</comment>
<evidence type="ECO:0000313" key="5">
    <source>
        <dbReference type="EMBL" id="AZR07542.1"/>
    </source>
</evidence>
<evidence type="ECO:0000256" key="2">
    <source>
        <dbReference type="ARBA" id="ARBA00011322"/>
    </source>
</evidence>
<proteinExistence type="inferred from homology"/>
<dbReference type="PANTHER" id="PTHR32114">
    <property type="entry name" value="ABC TRANSPORTER ABCH.3"/>
    <property type="match status" value="1"/>
</dbReference>
<dbReference type="GO" id="GO:0006302">
    <property type="term" value="P:double-strand break repair"/>
    <property type="evidence" value="ECO:0007669"/>
    <property type="project" value="InterPro"/>
</dbReference>